<dbReference type="Pfam" id="PF13419">
    <property type="entry name" value="HAD_2"/>
    <property type="match status" value="1"/>
</dbReference>
<evidence type="ECO:0000313" key="2">
    <source>
        <dbReference type="Proteomes" id="UP000481517"/>
    </source>
</evidence>
<protein>
    <submittedName>
        <fullName evidence="1">5'-nucleotidase</fullName>
        <ecNumber evidence="1">3.1.3.5</ecNumber>
    </submittedName>
</protein>
<sequence length="218" mass="24204">MNYKLLIFDWDGTLMNSIARIVSSMQATAAHLSLPVPSAEAVRDIIGISLEPAIERLFGTLNERQLKQFLARYRDQYVELDTTPTPLFDGVPEMLTSLRERGYQLAVATGKARRGLDRVWQETNTQRFFDASRCADETQSKPSPKMLFELLDEAQCSVNEALLIGDSVHDLAMAKAAGMASVGVDFGVHSAAQLAAYEPLTVVSSWSQFDAFLKRKIN</sequence>
<dbReference type="GO" id="GO:0006281">
    <property type="term" value="P:DNA repair"/>
    <property type="evidence" value="ECO:0007669"/>
    <property type="project" value="TreeGrafter"/>
</dbReference>
<dbReference type="SFLD" id="SFLDG01135">
    <property type="entry name" value="C1.5.6:_HAD__Beta-PGM__Phospha"/>
    <property type="match status" value="1"/>
</dbReference>
<dbReference type="Gene3D" id="3.40.50.1000">
    <property type="entry name" value="HAD superfamily/HAD-like"/>
    <property type="match status" value="1"/>
</dbReference>
<dbReference type="AlphaFoldDB" id="A0A6S6WMG0"/>
<dbReference type="NCBIfam" id="TIGR01509">
    <property type="entry name" value="HAD-SF-IA-v3"/>
    <property type="match status" value="1"/>
</dbReference>
<dbReference type="EC" id="3.1.3.5" evidence="1"/>
<dbReference type="Proteomes" id="UP000481517">
    <property type="component" value="Unassembled WGS sequence"/>
</dbReference>
<dbReference type="InterPro" id="IPR023214">
    <property type="entry name" value="HAD_sf"/>
</dbReference>
<dbReference type="GO" id="GO:0008967">
    <property type="term" value="F:phosphoglycolate phosphatase activity"/>
    <property type="evidence" value="ECO:0007669"/>
    <property type="project" value="TreeGrafter"/>
</dbReference>
<evidence type="ECO:0000313" key="1">
    <source>
        <dbReference type="EMBL" id="CAB0149900.1"/>
    </source>
</evidence>
<name>A0A6S6WMG0_9GAMM</name>
<organism evidence="1 2">
    <name type="scientific">Pseudidiomarina piscicola</name>
    <dbReference type="NCBI Taxonomy" id="2614830"/>
    <lineage>
        <taxon>Bacteria</taxon>
        <taxon>Pseudomonadati</taxon>
        <taxon>Pseudomonadota</taxon>
        <taxon>Gammaproteobacteria</taxon>
        <taxon>Alteromonadales</taxon>
        <taxon>Idiomarinaceae</taxon>
        <taxon>Pseudidiomarina</taxon>
    </lineage>
</organism>
<keyword evidence="1" id="KW-0378">Hydrolase</keyword>
<dbReference type="Gene3D" id="1.10.150.240">
    <property type="entry name" value="Putative phosphatase, domain 2"/>
    <property type="match status" value="1"/>
</dbReference>
<dbReference type="InterPro" id="IPR050155">
    <property type="entry name" value="HAD-like_hydrolase_sf"/>
</dbReference>
<proteinExistence type="predicted"/>
<dbReference type="RefSeq" id="WP_173919503.1">
    <property type="nucleotide sequence ID" value="NZ_CADCXY010000001.1"/>
</dbReference>
<dbReference type="SFLD" id="SFLDS00003">
    <property type="entry name" value="Haloacid_Dehalogenase"/>
    <property type="match status" value="1"/>
</dbReference>
<dbReference type="PANTHER" id="PTHR43434">
    <property type="entry name" value="PHOSPHOGLYCOLATE PHOSPHATASE"/>
    <property type="match status" value="1"/>
</dbReference>
<dbReference type="GO" id="GO:0005829">
    <property type="term" value="C:cytosol"/>
    <property type="evidence" value="ECO:0007669"/>
    <property type="project" value="TreeGrafter"/>
</dbReference>
<dbReference type="SFLD" id="SFLDG01129">
    <property type="entry name" value="C1.5:_HAD__Beta-PGM__Phosphata"/>
    <property type="match status" value="1"/>
</dbReference>
<dbReference type="NCBIfam" id="TIGR01549">
    <property type="entry name" value="HAD-SF-IA-v1"/>
    <property type="match status" value="1"/>
</dbReference>
<dbReference type="PANTHER" id="PTHR43434:SF24">
    <property type="entry name" value="HYDROLASE-RELATED"/>
    <property type="match status" value="1"/>
</dbReference>
<dbReference type="InterPro" id="IPR023198">
    <property type="entry name" value="PGP-like_dom2"/>
</dbReference>
<dbReference type="InterPro" id="IPR036412">
    <property type="entry name" value="HAD-like_sf"/>
</dbReference>
<dbReference type="GO" id="GO:0008253">
    <property type="term" value="F:5'-nucleotidase activity"/>
    <property type="evidence" value="ECO:0007669"/>
    <property type="project" value="UniProtKB-EC"/>
</dbReference>
<dbReference type="EMBL" id="CADCXY010000001">
    <property type="protein sequence ID" value="CAB0149900.1"/>
    <property type="molecule type" value="Genomic_DNA"/>
</dbReference>
<keyword evidence="2" id="KW-1185">Reference proteome</keyword>
<accession>A0A6S6WMG0</accession>
<dbReference type="InterPro" id="IPR041492">
    <property type="entry name" value="HAD_2"/>
</dbReference>
<dbReference type="InterPro" id="IPR006439">
    <property type="entry name" value="HAD-SF_hydro_IA"/>
</dbReference>
<dbReference type="SUPFAM" id="SSF56784">
    <property type="entry name" value="HAD-like"/>
    <property type="match status" value="1"/>
</dbReference>
<gene>
    <name evidence="1" type="ORF">PSI9734_00473</name>
</gene>
<reference evidence="1 2" key="1">
    <citation type="submission" date="2020-02" db="EMBL/GenBank/DDBJ databases">
        <authorList>
            <person name="Rodrigo-Torres L."/>
            <person name="Arahal R. D."/>
            <person name="Lucena T."/>
        </authorList>
    </citation>
    <scope>NUCLEOTIDE SEQUENCE [LARGE SCALE GENOMIC DNA]</scope>
    <source>
        <strain evidence="1 2">CECT 9734</strain>
    </source>
</reference>